<dbReference type="RefSeq" id="WP_250826911.1">
    <property type="nucleotide sequence ID" value="NZ_JAMOIL010000009.1"/>
</dbReference>
<evidence type="ECO:0000259" key="4">
    <source>
        <dbReference type="PROSITE" id="PS51084"/>
    </source>
</evidence>
<dbReference type="InterPro" id="IPR036265">
    <property type="entry name" value="HIT-like_sf"/>
</dbReference>
<dbReference type="InterPro" id="IPR001310">
    <property type="entry name" value="Histidine_triad_HIT"/>
</dbReference>
<dbReference type="PANTHER" id="PTHR46648:SF1">
    <property type="entry name" value="ADENOSINE 5'-MONOPHOSPHORAMIDASE HNT1"/>
    <property type="match status" value="1"/>
</dbReference>
<feature type="short sequence motif" description="Histidine triad motif" evidence="2 3">
    <location>
        <begin position="104"/>
        <end position="108"/>
    </location>
</feature>
<dbReference type="Gene3D" id="3.30.428.10">
    <property type="entry name" value="HIT-like"/>
    <property type="match status" value="1"/>
</dbReference>
<dbReference type="Proteomes" id="UP001139485">
    <property type="component" value="Unassembled WGS sequence"/>
</dbReference>
<dbReference type="Pfam" id="PF01230">
    <property type="entry name" value="HIT"/>
    <property type="match status" value="1"/>
</dbReference>
<evidence type="ECO:0000313" key="6">
    <source>
        <dbReference type="Proteomes" id="UP001139485"/>
    </source>
</evidence>
<feature type="active site" description="Tele-AMP-histidine intermediate" evidence="1">
    <location>
        <position position="106"/>
    </location>
</feature>
<dbReference type="PANTHER" id="PTHR46648">
    <property type="entry name" value="HIT FAMILY PROTEIN 1"/>
    <property type="match status" value="1"/>
</dbReference>
<dbReference type="InterPro" id="IPR011146">
    <property type="entry name" value="HIT-like"/>
</dbReference>
<dbReference type="AlphaFoldDB" id="A0A9X2D7H4"/>
<evidence type="ECO:0000256" key="2">
    <source>
        <dbReference type="PIRSR" id="PIRSR601310-3"/>
    </source>
</evidence>
<dbReference type="GO" id="GO:0009117">
    <property type="term" value="P:nucleotide metabolic process"/>
    <property type="evidence" value="ECO:0007669"/>
    <property type="project" value="TreeGrafter"/>
</dbReference>
<evidence type="ECO:0000256" key="3">
    <source>
        <dbReference type="PROSITE-ProRule" id="PRU00464"/>
    </source>
</evidence>
<gene>
    <name evidence="5" type="ORF">M8330_08005</name>
</gene>
<evidence type="ECO:0000313" key="5">
    <source>
        <dbReference type="EMBL" id="MCM0620237.1"/>
    </source>
</evidence>
<feature type="domain" description="HIT" evidence="4">
    <location>
        <begin position="12"/>
        <end position="119"/>
    </location>
</feature>
<sequence length="146" mass="15461">MPGEVNRDATCLFCRIVAGEVPATVVAEDERTLAFLDINPASDGHALVVPKAHAADLGAADPEDVAATARAAQALGARMRERLGADGVNVLTAWGEAAWQTVFHLHWHVIPRYAGDEARDRLRLPWTPSPGDPAVLASVAARLTAP</sequence>
<keyword evidence="6" id="KW-1185">Reference proteome</keyword>
<protein>
    <submittedName>
        <fullName evidence="5">HIT domain-containing protein</fullName>
    </submittedName>
</protein>
<reference evidence="5" key="1">
    <citation type="submission" date="2022-05" db="EMBL/GenBank/DDBJ databases">
        <authorList>
            <person name="Tuo L."/>
        </authorList>
    </citation>
    <scope>NUCLEOTIDE SEQUENCE</scope>
    <source>
        <strain evidence="5">BSK12Z-4</strain>
    </source>
</reference>
<dbReference type="PRINTS" id="PR00332">
    <property type="entry name" value="HISTRIAD"/>
</dbReference>
<organism evidence="5 6">
    <name type="scientific">Nocardioides bruguierae</name>
    <dbReference type="NCBI Taxonomy" id="2945102"/>
    <lineage>
        <taxon>Bacteria</taxon>
        <taxon>Bacillati</taxon>
        <taxon>Actinomycetota</taxon>
        <taxon>Actinomycetes</taxon>
        <taxon>Propionibacteriales</taxon>
        <taxon>Nocardioidaceae</taxon>
        <taxon>Nocardioides</taxon>
    </lineage>
</organism>
<dbReference type="PROSITE" id="PS51084">
    <property type="entry name" value="HIT_2"/>
    <property type="match status" value="1"/>
</dbReference>
<comment type="caution">
    <text evidence="5">The sequence shown here is derived from an EMBL/GenBank/DDBJ whole genome shotgun (WGS) entry which is preliminary data.</text>
</comment>
<accession>A0A9X2D7H4</accession>
<evidence type="ECO:0000256" key="1">
    <source>
        <dbReference type="PIRSR" id="PIRSR601310-1"/>
    </source>
</evidence>
<dbReference type="GO" id="GO:0003824">
    <property type="term" value="F:catalytic activity"/>
    <property type="evidence" value="ECO:0007669"/>
    <property type="project" value="InterPro"/>
</dbReference>
<proteinExistence type="predicted"/>
<name>A0A9X2D7H4_9ACTN</name>
<dbReference type="EMBL" id="JAMOIL010000009">
    <property type="protein sequence ID" value="MCM0620237.1"/>
    <property type="molecule type" value="Genomic_DNA"/>
</dbReference>
<dbReference type="SUPFAM" id="SSF54197">
    <property type="entry name" value="HIT-like"/>
    <property type="match status" value="1"/>
</dbReference>